<dbReference type="RefSeq" id="WP_117381748.1">
    <property type="nucleotide sequence ID" value="NZ_QWDE01000001.1"/>
</dbReference>
<dbReference type="Pfam" id="PF02630">
    <property type="entry name" value="SCO1-SenC"/>
    <property type="match status" value="1"/>
</dbReference>
<dbReference type="InterPro" id="IPR036249">
    <property type="entry name" value="Thioredoxin-like_sf"/>
</dbReference>
<evidence type="ECO:0000256" key="2">
    <source>
        <dbReference type="ARBA" id="ARBA00023008"/>
    </source>
</evidence>
<organism evidence="7 8">
    <name type="scientific">Mucilaginibacter terrenus</name>
    <dbReference type="NCBI Taxonomy" id="2482727"/>
    <lineage>
        <taxon>Bacteria</taxon>
        <taxon>Pseudomonadati</taxon>
        <taxon>Bacteroidota</taxon>
        <taxon>Sphingobacteriia</taxon>
        <taxon>Sphingobacteriales</taxon>
        <taxon>Sphingobacteriaceae</taxon>
        <taxon>Mucilaginibacter</taxon>
    </lineage>
</organism>
<protein>
    <submittedName>
        <fullName evidence="7">SCO family protein</fullName>
    </submittedName>
</protein>
<comment type="similarity">
    <text evidence="1">Belongs to the SCO1/2 family.</text>
</comment>
<name>A0A3E2NUZ3_9SPHI</name>
<proteinExistence type="inferred from homology"/>
<keyword evidence="8" id="KW-1185">Reference proteome</keyword>
<feature type="disulfide bond" description="Redox-active" evidence="4">
    <location>
        <begin position="84"/>
        <end position="88"/>
    </location>
</feature>
<dbReference type="SUPFAM" id="SSF52833">
    <property type="entry name" value="Thioredoxin-like"/>
    <property type="match status" value="1"/>
</dbReference>
<feature type="binding site" evidence="3">
    <location>
        <position position="171"/>
    </location>
    <ligand>
        <name>Cu cation</name>
        <dbReference type="ChEBI" id="CHEBI:23378"/>
    </ligand>
</feature>
<feature type="binding site" evidence="3">
    <location>
        <position position="88"/>
    </location>
    <ligand>
        <name>Cu cation</name>
        <dbReference type="ChEBI" id="CHEBI:23378"/>
    </ligand>
</feature>
<dbReference type="PANTHER" id="PTHR12151:SF25">
    <property type="entry name" value="LINALOOL DEHYDRATASE_ISOMERASE DOMAIN-CONTAINING PROTEIN"/>
    <property type="match status" value="1"/>
</dbReference>
<feature type="binding site" evidence="3">
    <location>
        <position position="84"/>
    </location>
    <ligand>
        <name>Cu cation</name>
        <dbReference type="ChEBI" id="CHEBI:23378"/>
    </ligand>
</feature>
<dbReference type="PROSITE" id="PS51352">
    <property type="entry name" value="THIOREDOXIN_2"/>
    <property type="match status" value="1"/>
</dbReference>
<dbReference type="InterPro" id="IPR003782">
    <property type="entry name" value="SCO1/SenC"/>
</dbReference>
<dbReference type="AlphaFoldDB" id="A0A3E2NUZ3"/>
<dbReference type="EMBL" id="QWDE01000001">
    <property type="protein sequence ID" value="RFZ84846.1"/>
    <property type="molecule type" value="Genomic_DNA"/>
</dbReference>
<dbReference type="Proteomes" id="UP000260823">
    <property type="component" value="Unassembled WGS sequence"/>
</dbReference>
<evidence type="ECO:0000256" key="5">
    <source>
        <dbReference type="SAM" id="SignalP"/>
    </source>
</evidence>
<dbReference type="PANTHER" id="PTHR12151">
    <property type="entry name" value="ELECTRON TRANSPORT PROTIN SCO1/SENC FAMILY MEMBER"/>
    <property type="match status" value="1"/>
</dbReference>
<dbReference type="Gene3D" id="3.40.30.10">
    <property type="entry name" value="Glutaredoxin"/>
    <property type="match status" value="1"/>
</dbReference>
<dbReference type="CDD" id="cd02968">
    <property type="entry name" value="SCO"/>
    <property type="match status" value="1"/>
</dbReference>
<gene>
    <name evidence="7" type="ORF">DYU05_04360</name>
</gene>
<sequence>MRKIAALLFIVLAYSACKNGDANSRLPIYGNRDTKNVVVNGKTVVDTVYQTIPAFRFVNQYGDSITENSLKGDIYVADFFFTTCPSICPIMHRNMLKVYADFKNVPDVKILSHSIDPKHDSVKVLKAYADKLGISGNTWWLLQGKKEETYNLAQSYLTRRPEESAKDLFIHDGLFLLIDKQKRIRGSYDGTDEKETERLIADIKKLRAETNTEIAQ</sequence>
<evidence type="ECO:0000256" key="4">
    <source>
        <dbReference type="PIRSR" id="PIRSR603782-2"/>
    </source>
</evidence>
<keyword evidence="2 3" id="KW-0186">Copper</keyword>
<evidence type="ECO:0000256" key="1">
    <source>
        <dbReference type="ARBA" id="ARBA00010996"/>
    </source>
</evidence>
<reference evidence="7 8" key="1">
    <citation type="submission" date="2018-08" db="EMBL/GenBank/DDBJ databases">
        <title>Mucilaginibacter terrae sp. nov., isolated from manganese diggings.</title>
        <authorList>
            <person name="Huang Y."/>
            <person name="Zhou Z."/>
        </authorList>
    </citation>
    <scope>NUCLEOTIDE SEQUENCE [LARGE SCALE GENOMIC DNA]</scope>
    <source>
        <strain evidence="7 8">ZH6</strain>
    </source>
</reference>
<dbReference type="GO" id="GO:0046872">
    <property type="term" value="F:metal ion binding"/>
    <property type="evidence" value="ECO:0007669"/>
    <property type="project" value="UniProtKB-KW"/>
</dbReference>
<feature type="signal peptide" evidence="5">
    <location>
        <begin position="1"/>
        <end position="18"/>
    </location>
</feature>
<comment type="caution">
    <text evidence="7">The sequence shown here is derived from an EMBL/GenBank/DDBJ whole genome shotgun (WGS) entry which is preliminary data.</text>
</comment>
<keyword evidence="3" id="KW-0479">Metal-binding</keyword>
<keyword evidence="5" id="KW-0732">Signal</keyword>
<dbReference type="OrthoDB" id="9811998at2"/>
<accession>A0A3E2NUZ3</accession>
<feature type="chain" id="PRO_5017792523" evidence="5">
    <location>
        <begin position="19"/>
        <end position="216"/>
    </location>
</feature>
<keyword evidence="4" id="KW-1015">Disulfide bond</keyword>
<evidence type="ECO:0000259" key="6">
    <source>
        <dbReference type="PROSITE" id="PS51352"/>
    </source>
</evidence>
<dbReference type="InterPro" id="IPR013766">
    <property type="entry name" value="Thioredoxin_domain"/>
</dbReference>
<feature type="domain" description="Thioredoxin" evidence="6">
    <location>
        <begin position="46"/>
        <end position="208"/>
    </location>
</feature>
<evidence type="ECO:0000256" key="3">
    <source>
        <dbReference type="PIRSR" id="PIRSR603782-1"/>
    </source>
</evidence>
<evidence type="ECO:0000313" key="8">
    <source>
        <dbReference type="Proteomes" id="UP000260823"/>
    </source>
</evidence>
<evidence type="ECO:0000313" key="7">
    <source>
        <dbReference type="EMBL" id="RFZ84846.1"/>
    </source>
</evidence>